<dbReference type="EMBL" id="OZ020099">
    <property type="protein sequence ID" value="CAK9271943.1"/>
    <property type="molecule type" value="Genomic_DNA"/>
</dbReference>
<keyword evidence="2" id="KW-0812">Transmembrane</keyword>
<dbReference type="InterPro" id="IPR007657">
    <property type="entry name" value="Glycosyltransferase_61"/>
</dbReference>
<evidence type="ECO:0000313" key="3">
    <source>
        <dbReference type="EMBL" id="CAK9271943.1"/>
    </source>
</evidence>
<evidence type="ECO:0000256" key="1">
    <source>
        <dbReference type="SAM" id="MobiDB-lite"/>
    </source>
</evidence>
<protein>
    <recommendedName>
        <fullName evidence="5">Glycosyltransferase</fullName>
    </recommendedName>
</protein>
<dbReference type="PANTHER" id="PTHR48437:SF1">
    <property type="entry name" value="INITIATOR BINDING DOMAIN-CONTAINING PROTEIN"/>
    <property type="match status" value="1"/>
</dbReference>
<feature type="region of interest" description="Disordered" evidence="1">
    <location>
        <begin position="382"/>
        <end position="401"/>
    </location>
</feature>
<feature type="region of interest" description="Disordered" evidence="1">
    <location>
        <begin position="84"/>
        <end position="116"/>
    </location>
</feature>
<keyword evidence="2" id="KW-0472">Membrane</keyword>
<keyword evidence="2" id="KW-1133">Transmembrane helix</keyword>
<proteinExistence type="predicted"/>
<keyword evidence="4" id="KW-1185">Reference proteome</keyword>
<dbReference type="Proteomes" id="UP001497444">
    <property type="component" value="Chromosome 4"/>
</dbReference>
<feature type="compositionally biased region" description="Low complexity" evidence="1">
    <location>
        <begin position="103"/>
        <end position="114"/>
    </location>
</feature>
<dbReference type="PANTHER" id="PTHR48437">
    <property type="entry name" value="INITIATOR BINDING DOMAIN-CONTAINING PROTEIN"/>
    <property type="match status" value="1"/>
</dbReference>
<evidence type="ECO:0000313" key="4">
    <source>
        <dbReference type="Proteomes" id="UP001497444"/>
    </source>
</evidence>
<evidence type="ECO:0000256" key="2">
    <source>
        <dbReference type="SAM" id="Phobius"/>
    </source>
</evidence>
<name>A0ABP0WYK3_9BRYO</name>
<feature type="transmembrane region" description="Helical" evidence="2">
    <location>
        <begin position="21"/>
        <end position="39"/>
    </location>
</feature>
<accession>A0ABP0WYK3</accession>
<evidence type="ECO:0008006" key="5">
    <source>
        <dbReference type="Google" id="ProtNLM"/>
    </source>
</evidence>
<organism evidence="3 4">
    <name type="scientific">Sphagnum jensenii</name>
    <dbReference type="NCBI Taxonomy" id="128206"/>
    <lineage>
        <taxon>Eukaryota</taxon>
        <taxon>Viridiplantae</taxon>
        <taxon>Streptophyta</taxon>
        <taxon>Embryophyta</taxon>
        <taxon>Bryophyta</taxon>
        <taxon>Sphagnophytina</taxon>
        <taxon>Sphagnopsida</taxon>
        <taxon>Sphagnales</taxon>
        <taxon>Sphagnaceae</taxon>
        <taxon>Sphagnum</taxon>
    </lineage>
</organism>
<sequence>MGTLKRKWLCRGIKRTCVKRVVVLLVMLNALQFFLRQWLHSDLPRFGVKATVEHESYQEESELLDRSSFRFNLKEALGAWTLSKSKQSQGDEGRGEEASLQQDTAATPDATGTDSRAPVEQIHTILVNKVTCAQIVTQPAVVVTRFEYANLFHTVTDWYSVYMTAQIANLKQRPHLIFVDGHCKSSMDDGWQAMFSGLNFAKHLAGPVCFNHLIFSPLGYHSPLFKGLSSRHFLQGLQEFGEMFTSAFNLSSATRSPKKPRVAKVLFRASDELGVSVVNGLFAHIPMEEQLQEVQESSIRVGAHGAGLAHLLFARPEKTAILELVTPGLKRPHFPAMSHWMGMEYHAIEMRSPEADCSEVTDHVHNILSGLRKRHACNPLESHLESGEGMDKVHLSDMELK</sequence>
<reference evidence="3" key="1">
    <citation type="submission" date="2024-02" db="EMBL/GenBank/DDBJ databases">
        <authorList>
            <consortium name="ELIXIR-Norway"/>
            <consortium name="Elixir Norway"/>
        </authorList>
    </citation>
    <scope>NUCLEOTIDE SEQUENCE</scope>
</reference>
<gene>
    <name evidence="3" type="ORF">CSSPJE1EN1_LOCUS17421</name>
</gene>